<gene>
    <name evidence="1" type="ORF">CEXT_519321</name>
</gene>
<evidence type="ECO:0000313" key="2">
    <source>
        <dbReference type="Proteomes" id="UP001054945"/>
    </source>
</evidence>
<reference evidence="1 2" key="1">
    <citation type="submission" date="2021-06" db="EMBL/GenBank/DDBJ databases">
        <title>Caerostris extrusa draft genome.</title>
        <authorList>
            <person name="Kono N."/>
            <person name="Arakawa K."/>
        </authorList>
    </citation>
    <scope>NUCLEOTIDE SEQUENCE [LARGE SCALE GENOMIC DNA]</scope>
</reference>
<sequence>MKCQWNASTCNEIECQVGLADKDIMMNRFTLLLTLKNWDPPQVRNGMHASLRKSRTSNYHSSRENEQVAAAKTALWLKRSSINKVIRGIIPQTRFAKCHLQHAQSSPHTGLRQKLLHRFHCDAAGGNHGPSTCENRLRRLTSVNQEESCPYFVKETPNFSQQQ</sequence>
<dbReference type="Proteomes" id="UP001054945">
    <property type="component" value="Unassembled WGS sequence"/>
</dbReference>
<organism evidence="1 2">
    <name type="scientific">Caerostris extrusa</name>
    <name type="common">Bark spider</name>
    <name type="synonym">Caerostris bankana</name>
    <dbReference type="NCBI Taxonomy" id="172846"/>
    <lineage>
        <taxon>Eukaryota</taxon>
        <taxon>Metazoa</taxon>
        <taxon>Ecdysozoa</taxon>
        <taxon>Arthropoda</taxon>
        <taxon>Chelicerata</taxon>
        <taxon>Arachnida</taxon>
        <taxon>Araneae</taxon>
        <taxon>Araneomorphae</taxon>
        <taxon>Entelegynae</taxon>
        <taxon>Araneoidea</taxon>
        <taxon>Araneidae</taxon>
        <taxon>Caerostris</taxon>
    </lineage>
</organism>
<comment type="caution">
    <text evidence="1">The sequence shown here is derived from an EMBL/GenBank/DDBJ whole genome shotgun (WGS) entry which is preliminary data.</text>
</comment>
<protein>
    <submittedName>
        <fullName evidence="1">Uncharacterized protein</fullName>
    </submittedName>
</protein>
<name>A0AAV4TE54_CAEEX</name>
<accession>A0AAV4TE54</accession>
<evidence type="ECO:0000313" key="1">
    <source>
        <dbReference type="EMBL" id="GIY44380.1"/>
    </source>
</evidence>
<keyword evidence="2" id="KW-1185">Reference proteome</keyword>
<proteinExistence type="predicted"/>
<dbReference type="EMBL" id="BPLR01011134">
    <property type="protein sequence ID" value="GIY44380.1"/>
    <property type="molecule type" value="Genomic_DNA"/>
</dbReference>
<dbReference type="AlphaFoldDB" id="A0AAV4TE54"/>